<reference evidence="4" key="1">
    <citation type="journal article" date="2019" name="Int. J. Syst. Evol. Microbiol.">
        <title>The Global Catalogue of Microorganisms (GCM) 10K type strain sequencing project: providing services to taxonomists for standard genome sequencing and annotation.</title>
        <authorList>
            <consortium name="The Broad Institute Genomics Platform"/>
            <consortium name="The Broad Institute Genome Sequencing Center for Infectious Disease"/>
            <person name="Wu L."/>
            <person name="Ma J."/>
        </authorList>
    </citation>
    <scope>NUCLEOTIDE SEQUENCE [LARGE SCALE GENOMIC DNA]</scope>
    <source>
        <strain evidence="4">KCTC 52640</strain>
    </source>
</reference>
<gene>
    <name evidence="3" type="ORF">ACFOSU_07145</name>
</gene>
<name>A0ABV7EP81_9GAMM</name>
<organism evidence="3 4">
    <name type="scientific">Salinisphaera aquimarina</name>
    <dbReference type="NCBI Taxonomy" id="2094031"/>
    <lineage>
        <taxon>Bacteria</taxon>
        <taxon>Pseudomonadati</taxon>
        <taxon>Pseudomonadota</taxon>
        <taxon>Gammaproteobacteria</taxon>
        <taxon>Salinisphaerales</taxon>
        <taxon>Salinisphaeraceae</taxon>
        <taxon>Salinisphaera</taxon>
    </lineage>
</organism>
<evidence type="ECO:0000256" key="1">
    <source>
        <dbReference type="ARBA" id="ARBA00022729"/>
    </source>
</evidence>
<feature type="signal peptide" evidence="2">
    <location>
        <begin position="1"/>
        <end position="24"/>
    </location>
</feature>
<evidence type="ECO:0000256" key="2">
    <source>
        <dbReference type="SAM" id="SignalP"/>
    </source>
</evidence>
<dbReference type="NCBIfam" id="NF037995">
    <property type="entry name" value="TRAP_S1"/>
    <property type="match status" value="1"/>
</dbReference>
<dbReference type="RefSeq" id="WP_380687901.1">
    <property type="nucleotide sequence ID" value="NZ_JBHRSS010000003.1"/>
</dbReference>
<keyword evidence="1 2" id="KW-0732">Signal</keyword>
<dbReference type="SUPFAM" id="SSF53850">
    <property type="entry name" value="Periplasmic binding protein-like II"/>
    <property type="match status" value="1"/>
</dbReference>
<sequence>MAKKMFLSAVLLAMSTLTATNGWAQQTLRLGHYFATEDFRGLTAQHFADQVNERADDLNVEVYPNESLVKGREALQATSQGVVDIYSVYAGYLSGQVPLINVFSLPFPPPAYDDKAMYKLALDPKTVALMDKTFAKFGVKYLGVINSSGPAQLFLRNPVESVTDISGRKLRGAGGLSDVALRKLGASVVLLSAAEQFLALQTGTVDGISTTWSSYVNYGLADVAPTYLAATVVRAPYLLLMNKAKFDALNDAQRKAITEAVEDTVNWSRKNFAAEQDELHQKVVDQAKNVVEVSAEQNAELRKQMQPIYESYVEDNGEAGAQLMQRWHEVTGTDQ</sequence>
<dbReference type="InterPro" id="IPR038404">
    <property type="entry name" value="TRAP_DctP_sf"/>
</dbReference>
<dbReference type="CDD" id="cd13603">
    <property type="entry name" value="PBP2_TRAP_Siap_TeaA_like"/>
    <property type="match status" value="1"/>
</dbReference>
<protein>
    <submittedName>
        <fullName evidence="3">TRAP transporter substrate-binding protein</fullName>
    </submittedName>
</protein>
<feature type="chain" id="PRO_5046634029" evidence="2">
    <location>
        <begin position="25"/>
        <end position="335"/>
    </location>
</feature>
<dbReference type="InterPro" id="IPR018389">
    <property type="entry name" value="DctP_fam"/>
</dbReference>
<evidence type="ECO:0000313" key="4">
    <source>
        <dbReference type="Proteomes" id="UP001595462"/>
    </source>
</evidence>
<dbReference type="Pfam" id="PF03480">
    <property type="entry name" value="DctP"/>
    <property type="match status" value="1"/>
</dbReference>
<dbReference type="EMBL" id="JBHRSS010000003">
    <property type="protein sequence ID" value="MFC3103663.1"/>
    <property type="molecule type" value="Genomic_DNA"/>
</dbReference>
<comment type="caution">
    <text evidence="3">The sequence shown here is derived from an EMBL/GenBank/DDBJ whole genome shotgun (WGS) entry which is preliminary data.</text>
</comment>
<dbReference type="Gene3D" id="3.40.190.170">
    <property type="entry name" value="Bacterial extracellular solute-binding protein, family 7"/>
    <property type="match status" value="1"/>
</dbReference>
<proteinExistence type="predicted"/>
<dbReference type="Proteomes" id="UP001595462">
    <property type="component" value="Unassembled WGS sequence"/>
</dbReference>
<keyword evidence="4" id="KW-1185">Reference proteome</keyword>
<dbReference type="PANTHER" id="PTHR33376">
    <property type="match status" value="1"/>
</dbReference>
<dbReference type="PANTHER" id="PTHR33376:SF15">
    <property type="entry name" value="BLL6794 PROTEIN"/>
    <property type="match status" value="1"/>
</dbReference>
<evidence type="ECO:0000313" key="3">
    <source>
        <dbReference type="EMBL" id="MFC3103663.1"/>
    </source>
</evidence>
<accession>A0ABV7EP81</accession>